<organism evidence="1 2">
    <name type="scientific">Teichococcus rhizosphaerae</name>
    <dbReference type="NCBI Taxonomy" id="1335062"/>
    <lineage>
        <taxon>Bacteria</taxon>
        <taxon>Pseudomonadati</taxon>
        <taxon>Pseudomonadota</taxon>
        <taxon>Alphaproteobacteria</taxon>
        <taxon>Acetobacterales</taxon>
        <taxon>Roseomonadaceae</taxon>
        <taxon>Roseomonas</taxon>
    </lineage>
</organism>
<evidence type="ECO:0000313" key="2">
    <source>
        <dbReference type="Proteomes" id="UP000223527"/>
    </source>
</evidence>
<evidence type="ECO:0000313" key="1">
    <source>
        <dbReference type="EMBL" id="PHK94463.1"/>
    </source>
</evidence>
<proteinExistence type="predicted"/>
<dbReference type="OrthoDB" id="7261778at2"/>
<dbReference type="AlphaFoldDB" id="A0A2C7AA04"/>
<accession>A0A2C7AA04</accession>
<reference evidence="1 2" key="1">
    <citation type="submission" date="2017-10" db="EMBL/GenBank/DDBJ databases">
        <authorList>
            <person name="Banno H."/>
            <person name="Chua N.-H."/>
        </authorList>
    </citation>
    <scope>NUCLEOTIDE SEQUENCE [LARGE SCALE GENOMIC DNA]</scope>
    <source>
        <strain evidence="1 2">YW11</strain>
    </source>
</reference>
<comment type="caution">
    <text evidence="1">The sequence shown here is derived from an EMBL/GenBank/DDBJ whole genome shotgun (WGS) entry which is preliminary data.</text>
</comment>
<protein>
    <submittedName>
        <fullName evidence="1">Uncharacterized protein</fullName>
    </submittedName>
</protein>
<sequence>MRFFEDGITLDIDAELRKKHASDITIPVFRFDADPVEGFNVDKDSYYVSGTNKQVLGFFRDLLSTSLGSQNGGDVSGFETGRALGTKEIIVSIGDDVFVYAPGNARTINVSARDDVFVYAPGNKGNVIARGDDVFIFAPDNDGGLNAFARSVADAAAKAKGSAPNASNIVGAAKAEAEADAYTFIYANNNDGRIHASADSDASARAEADVLAQRGDAKAVAVAVADAEAKILVYAPGSGTVTTSNDADATANAFAVAESRQADATALTDSMAIASAETSVILQGGGYDHFFFA</sequence>
<keyword evidence="2" id="KW-1185">Reference proteome</keyword>
<gene>
    <name evidence="1" type="ORF">CR162_13310</name>
</gene>
<dbReference type="Proteomes" id="UP000223527">
    <property type="component" value="Unassembled WGS sequence"/>
</dbReference>
<dbReference type="EMBL" id="PDNU01000025">
    <property type="protein sequence ID" value="PHK94463.1"/>
    <property type="molecule type" value="Genomic_DNA"/>
</dbReference>
<dbReference type="RefSeq" id="WP_099096013.1">
    <property type="nucleotide sequence ID" value="NZ_PDNU01000025.1"/>
</dbReference>
<name>A0A2C7AA04_9PROT</name>